<keyword evidence="2" id="KW-1185">Reference proteome</keyword>
<name>A0AAW0F9C8_9APHY</name>
<protein>
    <submittedName>
        <fullName evidence="1">Uncharacterized protein</fullName>
    </submittedName>
</protein>
<dbReference type="AlphaFoldDB" id="A0AAW0F9C8"/>
<gene>
    <name evidence="1" type="ORF">QCA50_020251</name>
</gene>
<reference evidence="1 2" key="1">
    <citation type="submission" date="2022-09" db="EMBL/GenBank/DDBJ databases">
        <authorList>
            <person name="Palmer J.M."/>
        </authorList>
    </citation>
    <scope>NUCLEOTIDE SEQUENCE [LARGE SCALE GENOMIC DNA]</scope>
    <source>
        <strain evidence="1 2">DSM 7382</strain>
    </source>
</reference>
<proteinExistence type="predicted"/>
<accession>A0AAW0F9C8</accession>
<evidence type="ECO:0000313" key="2">
    <source>
        <dbReference type="Proteomes" id="UP001385951"/>
    </source>
</evidence>
<dbReference type="Proteomes" id="UP001385951">
    <property type="component" value="Unassembled WGS sequence"/>
</dbReference>
<evidence type="ECO:0000313" key="1">
    <source>
        <dbReference type="EMBL" id="KAK7676783.1"/>
    </source>
</evidence>
<sequence length="162" mass="17973">MGRKISPSEQKARSKCQSLLFGKVCWSACRDDQLAYETGPNRGAKGGYSLLICGLTFEWITVLGFRLCHAYVKLKGSNSRMFSLNDVWARIQTLITTNFLHQSAIKYNNLSIRIIVSLNIAAIVDSLCMPTRSSSSELDTPKFSLDVGMGYLVCTTTLYLGN</sequence>
<organism evidence="1 2">
    <name type="scientific">Cerrena zonata</name>
    <dbReference type="NCBI Taxonomy" id="2478898"/>
    <lineage>
        <taxon>Eukaryota</taxon>
        <taxon>Fungi</taxon>
        <taxon>Dikarya</taxon>
        <taxon>Basidiomycota</taxon>
        <taxon>Agaricomycotina</taxon>
        <taxon>Agaricomycetes</taxon>
        <taxon>Polyporales</taxon>
        <taxon>Cerrenaceae</taxon>
        <taxon>Cerrena</taxon>
    </lineage>
</organism>
<comment type="caution">
    <text evidence="1">The sequence shown here is derived from an EMBL/GenBank/DDBJ whole genome shotgun (WGS) entry which is preliminary data.</text>
</comment>
<dbReference type="EMBL" id="JASBNA010000104">
    <property type="protein sequence ID" value="KAK7676783.1"/>
    <property type="molecule type" value="Genomic_DNA"/>
</dbReference>